<dbReference type="Pfam" id="PF12796">
    <property type="entry name" value="Ank_2"/>
    <property type="match status" value="3"/>
</dbReference>
<dbReference type="InterPro" id="IPR002110">
    <property type="entry name" value="Ankyrin_rpt"/>
</dbReference>
<feature type="compositionally biased region" description="Pro residues" evidence="4">
    <location>
        <begin position="1"/>
        <end position="11"/>
    </location>
</feature>
<dbReference type="PANTHER" id="PTHR24178:SF9">
    <property type="entry name" value="ANK_REP_REGION DOMAIN-CONTAINING PROTEIN"/>
    <property type="match status" value="1"/>
</dbReference>
<keyword evidence="6" id="KW-1185">Reference proteome</keyword>
<name>A0ABM9K005_9RALS</name>
<evidence type="ECO:0000313" key="6">
    <source>
        <dbReference type="Proteomes" id="UP001189813"/>
    </source>
</evidence>
<dbReference type="PROSITE" id="PS50088">
    <property type="entry name" value="ANK_REPEAT"/>
    <property type="match status" value="6"/>
</dbReference>
<feature type="repeat" description="ANK" evidence="3">
    <location>
        <begin position="455"/>
        <end position="487"/>
    </location>
</feature>
<dbReference type="RefSeq" id="WP_316669747.1">
    <property type="nucleotide sequence ID" value="NZ_CATZBU010000034.1"/>
</dbReference>
<comment type="caution">
    <text evidence="5">The sequence shown here is derived from an EMBL/GenBank/DDBJ whole genome shotgun (WGS) entry which is preliminary data.</text>
</comment>
<organism evidence="5 6">
    <name type="scientific">Ralstonia psammae</name>
    <dbReference type="NCBI Taxonomy" id="3058598"/>
    <lineage>
        <taxon>Bacteria</taxon>
        <taxon>Pseudomonadati</taxon>
        <taxon>Pseudomonadota</taxon>
        <taxon>Betaproteobacteria</taxon>
        <taxon>Burkholderiales</taxon>
        <taxon>Burkholderiaceae</taxon>
        <taxon>Ralstonia</taxon>
    </lineage>
</organism>
<gene>
    <name evidence="5" type="ORF">LMG19083_05015</name>
</gene>
<keyword evidence="2 3" id="KW-0040">ANK repeat</keyword>
<feature type="region of interest" description="Disordered" evidence="4">
    <location>
        <begin position="1"/>
        <end position="22"/>
    </location>
</feature>
<dbReference type="SMART" id="SM00248">
    <property type="entry name" value="ANK"/>
    <property type="match status" value="8"/>
</dbReference>
<feature type="repeat" description="ANK" evidence="3">
    <location>
        <begin position="354"/>
        <end position="387"/>
    </location>
</feature>
<protein>
    <recommendedName>
        <fullName evidence="7">Ankyrin repeat domain-containing protein</fullName>
    </recommendedName>
</protein>
<feature type="repeat" description="ANK" evidence="3">
    <location>
        <begin position="421"/>
        <end position="454"/>
    </location>
</feature>
<feature type="repeat" description="ANK" evidence="3">
    <location>
        <begin position="388"/>
        <end position="420"/>
    </location>
</feature>
<feature type="region of interest" description="Disordered" evidence="4">
    <location>
        <begin position="730"/>
        <end position="780"/>
    </location>
</feature>
<evidence type="ECO:0008006" key="7">
    <source>
        <dbReference type="Google" id="ProtNLM"/>
    </source>
</evidence>
<keyword evidence="1" id="KW-0677">Repeat</keyword>
<feature type="repeat" description="ANK" evidence="3">
    <location>
        <begin position="320"/>
        <end position="340"/>
    </location>
</feature>
<reference evidence="5 6" key="1">
    <citation type="submission" date="2023-07" db="EMBL/GenBank/DDBJ databases">
        <authorList>
            <person name="Peeters C."/>
        </authorList>
    </citation>
    <scope>NUCLEOTIDE SEQUENCE [LARGE SCALE GENOMIC DNA]</scope>
    <source>
        <strain evidence="5 6">LMG 19083</strain>
    </source>
</reference>
<evidence type="ECO:0000256" key="2">
    <source>
        <dbReference type="ARBA" id="ARBA00023043"/>
    </source>
</evidence>
<dbReference type="Proteomes" id="UP001189813">
    <property type="component" value="Unassembled WGS sequence"/>
</dbReference>
<evidence type="ECO:0000313" key="5">
    <source>
        <dbReference type="EMBL" id="CAJ0809757.1"/>
    </source>
</evidence>
<accession>A0ABM9K005</accession>
<dbReference type="EMBL" id="CATZBU010000034">
    <property type="protein sequence ID" value="CAJ0809757.1"/>
    <property type="molecule type" value="Genomic_DNA"/>
</dbReference>
<dbReference type="InterPro" id="IPR036770">
    <property type="entry name" value="Ankyrin_rpt-contain_sf"/>
</dbReference>
<evidence type="ECO:0000256" key="3">
    <source>
        <dbReference type="PROSITE-ProRule" id="PRU00023"/>
    </source>
</evidence>
<evidence type="ECO:0000256" key="4">
    <source>
        <dbReference type="SAM" id="MobiDB-lite"/>
    </source>
</evidence>
<sequence length="800" mass="83853">MPDPSQEPIPMTPEQQRPAVAGTPAAFVEAPPSLLSRVQELTAQQRHLAEQQRLLTQQQSELAQHFQEALNEVVRSEDVHAIASVLTHVAQLPREEVPPYVPALLAAAPVVARSDNVAAIDTTARLALWFGTPEQQRTCVTDLRPGVGTVAGTDNVAAIVQMGAIAALHGTPEEKIAFAAGLVPGLGAVAGSDNWAAIDNMLGLALMCPPELQRIYVAGLAPGLAVVAGSNNARVVGGMATLVMMAGTPALQQTYATALESAVGMVTDSGDPEALQRVQQLISTVAYERLFTAAMDGNVEALRDVASALGGNVNVQRQSDGATPVYVAAQYGHVNAVRVLQGEHRASLDICDRLGNTPLHAAAMNGQADVVRMLVTELGADVEARNAPGETPLWRAAERGHVGVCKLLAELRANVKTVDEEGATPLHAAAYEGQADAVRMLVTELGAEVDARQLDGTTPLWLAASEGYAGVCKQLVELGADMNASDDLGRTPLEVAAREGEFDAIGALAEQGADIPPGTARAFQRLNANVQQELDAWRAAHQAVGNGATLEDALRDGDVRVFRRLVCRDNVNLGKVDGAERTFLHRAAAENADKIVTYLVAEGLDPGAKAADGDTALHEAARRGAAAAMAALLASRPSGDVIDARDCFGECAWNIAVNHAVHGSAAHEAIAVLLQEAGASSMPPPSPPNTGVLFQDQEGYQEESFFQTKASLNAKDSFDGWRKQCGFDAASQAEQPAIEQTPGSASGTPKRDREPSVEPASGSPPGKRARTGGSPPRFPTLRISAIVDGQIRLMVDGISA</sequence>
<dbReference type="PRINTS" id="PR01415">
    <property type="entry name" value="ANKYRIN"/>
</dbReference>
<dbReference type="PROSITE" id="PS50297">
    <property type="entry name" value="ANK_REP_REGION"/>
    <property type="match status" value="6"/>
</dbReference>
<dbReference type="PANTHER" id="PTHR24178">
    <property type="entry name" value="MOLTING PROTEIN MLT-4"/>
    <property type="match status" value="1"/>
</dbReference>
<proteinExistence type="predicted"/>
<dbReference type="Gene3D" id="1.25.40.20">
    <property type="entry name" value="Ankyrin repeat-containing domain"/>
    <property type="match status" value="4"/>
</dbReference>
<dbReference type="SUPFAM" id="SSF48403">
    <property type="entry name" value="Ankyrin repeat"/>
    <property type="match status" value="1"/>
</dbReference>
<evidence type="ECO:0000256" key="1">
    <source>
        <dbReference type="ARBA" id="ARBA00022737"/>
    </source>
</evidence>
<feature type="repeat" description="ANK" evidence="3">
    <location>
        <begin position="488"/>
        <end position="515"/>
    </location>
</feature>
<dbReference type="Pfam" id="PF13637">
    <property type="entry name" value="Ank_4"/>
    <property type="match status" value="1"/>
</dbReference>